<evidence type="ECO:0000313" key="3">
    <source>
        <dbReference type="EMBL" id="GAA0627243.1"/>
    </source>
</evidence>
<accession>A0ABP3SAC6</accession>
<keyword evidence="1" id="KW-0573">Peptidoglycan synthesis</keyword>
<keyword evidence="4" id="KW-1185">Reference proteome</keyword>
<evidence type="ECO:0000259" key="2">
    <source>
        <dbReference type="PROSITE" id="PS52029"/>
    </source>
</evidence>
<comment type="caution">
    <text evidence="3">The sequence shown here is derived from an EMBL/GenBank/DDBJ whole genome shotgun (WGS) entry which is preliminary data.</text>
</comment>
<dbReference type="InterPro" id="IPR005490">
    <property type="entry name" value="LD_TPept_cat_dom"/>
</dbReference>
<sequence>MALAIALAPNAPATPVAAPAPAAPAAVWQTCKVKLGGVSMTVPATEKTRTVVDQISRQRARLTFWVRDDTPCGFTKVVGTRKAWLGANGVMSGKTRRQGTLTTPTGTYTMTEAFGIAPNPGTALPYHRVRKGDWWVQDNNSKYYNHLRNEKQGGFAVTTRGANGSERLLDFGKQYAHVVVLNFNRAPDKRVRKRGSGIFLHVNSGKGPTAGCVSITKAQLVTILSHLQSGDRITIVR</sequence>
<evidence type="ECO:0000256" key="1">
    <source>
        <dbReference type="PROSITE-ProRule" id="PRU01373"/>
    </source>
</evidence>
<comment type="pathway">
    <text evidence="1">Cell wall biogenesis; peptidoglycan biosynthesis.</text>
</comment>
<feature type="domain" description="L,D-TPase catalytic" evidence="2">
    <location>
        <begin position="51"/>
        <end position="236"/>
    </location>
</feature>
<dbReference type="PROSITE" id="PS52029">
    <property type="entry name" value="LD_TPASE"/>
    <property type="match status" value="1"/>
</dbReference>
<keyword evidence="1" id="KW-0133">Cell shape</keyword>
<feature type="active site" description="Proton donor/acceptor" evidence="1">
    <location>
        <position position="201"/>
    </location>
</feature>
<name>A0ABP3SAC6_9ACTN</name>
<gene>
    <name evidence="3" type="ORF">GCM10009547_33490</name>
</gene>
<dbReference type="PANTHER" id="PTHR38589:SF1">
    <property type="entry name" value="BLR0621 PROTEIN"/>
    <property type="match status" value="1"/>
</dbReference>
<dbReference type="Pfam" id="PF03734">
    <property type="entry name" value="YkuD"/>
    <property type="match status" value="1"/>
</dbReference>
<protein>
    <submittedName>
        <fullName evidence="3">L,D-transpeptidase family protein</fullName>
    </submittedName>
</protein>
<evidence type="ECO:0000313" key="4">
    <source>
        <dbReference type="Proteomes" id="UP001500957"/>
    </source>
</evidence>
<proteinExistence type="predicted"/>
<keyword evidence="1" id="KW-0961">Cell wall biogenesis/degradation</keyword>
<reference evidence="4" key="1">
    <citation type="journal article" date="2019" name="Int. J. Syst. Evol. Microbiol.">
        <title>The Global Catalogue of Microorganisms (GCM) 10K type strain sequencing project: providing services to taxonomists for standard genome sequencing and annotation.</title>
        <authorList>
            <consortium name="The Broad Institute Genomics Platform"/>
            <consortium name="The Broad Institute Genome Sequencing Center for Infectious Disease"/>
            <person name="Wu L."/>
            <person name="Ma J."/>
        </authorList>
    </citation>
    <scope>NUCLEOTIDE SEQUENCE [LARGE SCALE GENOMIC DNA]</scope>
    <source>
        <strain evidence="4">JCM 10671</strain>
    </source>
</reference>
<feature type="active site" description="Nucleophile" evidence="1">
    <location>
        <position position="212"/>
    </location>
</feature>
<organism evidence="3 4">
    <name type="scientific">Sporichthya brevicatena</name>
    <dbReference type="NCBI Taxonomy" id="171442"/>
    <lineage>
        <taxon>Bacteria</taxon>
        <taxon>Bacillati</taxon>
        <taxon>Actinomycetota</taxon>
        <taxon>Actinomycetes</taxon>
        <taxon>Sporichthyales</taxon>
        <taxon>Sporichthyaceae</taxon>
        <taxon>Sporichthya</taxon>
    </lineage>
</organism>
<dbReference type="EMBL" id="BAAAHE010000028">
    <property type="protein sequence ID" value="GAA0627243.1"/>
    <property type="molecule type" value="Genomic_DNA"/>
</dbReference>
<dbReference type="Proteomes" id="UP001500957">
    <property type="component" value="Unassembled WGS sequence"/>
</dbReference>
<dbReference type="PANTHER" id="PTHR38589">
    <property type="entry name" value="BLR0621 PROTEIN"/>
    <property type="match status" value="1"/>
</dbReference>